<proteinExistence type="predicted"/>
<dbReference type="Proteomes" id="UP001234297">
    <property type="component" value="Chromosome 3"/>
</dbReference>
<evidence type="ECO:0000313" key="2">
    <source>
        <dbReference type="Proteomes" id="UP001234297"/>
    </source>
</evidence>
<evidence type="ECO:0000313" key="1">
    <source>
        <dbReference type="EMBL" id="KAJ8636180.1"/>
    </source>
</evidence>
<comment type="caution">
    <text evidence="1">The sequence shown here is derived from an EMBL/GenBank/DDBJ whole genome shotgun (WGS) entry which is preliminary data.</text>
</comment>
<reference evidence="1 2" key="1">
    <citation type="journal article" date="2022" name="Hortic Res">
        <title>A haplotype resolved chromosomal level avocado genome allows analysis of novel avocado genes.</title>
        <authorList>
            <person name="Nath O."/>
            <person name="Fletcher S.J."/>
            <person name="Hayward A."/>
            <person name="Shaw L.M."/>
            <person name="Masouleh A.K."/>
            <person name="Furtado A."/>
            <person name="Henry R.J."/>
            <person name="Mitter N."/>
        </authorList>
    </citation>
    <scope>NUCLEOTIDE SEQUENCE [LARGE SCALE GENOMIC DNA]</scope>
    <source>
        <strain evidence="2">cv. Hass</strain>
    </source>
</reference>
<gene>
    <name evidence="1" type="ORF">MRB53_010447</name>
</gene>
<keyword evidence="2" id="KW-1185">Reference proteome</keyword>
<sequence length="118" mass="13927">MSVSSVSRQINLSMSPLSVNNWGFVFISEHYLINVCEVGFIPLFLKTWRSVNRMLVFDVRHYSNGHYVRIGRTSTTRFMNVLEMHFLFGINFRLNITLDDFYSYVGFLQREMLFESPP</sequence>
<dbReference type="EMBL" id="CM056811">
    <property type="protein sequence ID" value="KAJ8636180.1"/>
    <property type="molecule type" value="Genomic_DNA"/>
</dbReference>
<protein>
    <submittedName>
        <fullName evidence="1">Uncharacterized protein</fullName>
    </submittedName>
</protein>
<organism evidence="1 2">
    <name type="scientific">Persea americana</name>
    <name type="common">Avocado</name>
    <dbReference type="NCBI Taxonomy" id="3435"/>
    <lineage>
        <taxon>Eukaryota</taxon>
        <taxon>Viridiplantae</taxon>
        <taxon>Streptophyta</taxon>
        <taxon>Embryophyta</taxon>
        <taxon>Tracheophyta</taxon>
        <taxon>Spermatophyta</taxon>
        <taxon>Magnoliopsida</taxon>
        <taxon>Magnoliidae</taxon>
        <taxon>Laurales</taxon>
        <taxon>Lauraceae</taxon>
        <taxon>Persea</taxon>
    </lineage>
</organism>
<accession>A0ACC2LRV3</accession>
<name>A0ACC2LRV3_PERAE</name>